<reference evidence="4" key="1">
    <citation type="journal article" date="2021" name="Nat. Microbiol.">
        <title>Cocultivation of an ultrasmall environmental parasitic bacterium with lytic ability against bacteria associated with wastewater foams.</title>
        <authorList>
            <person name="Batinovic S."/>
            <person name="Rose J.J.A."/>
            <person name="Ratcliffe J."/>
            <person name="Seviour R.J."/>
            <person name="Petrovski S."/>
        </authorList>
    </citation>
    <scope>NUCLEOTIDE SEQUENCE</scope>
    <source>
        <strain evidence="4">CON44</strain>
    </source>
</reference>
<dbReference type="CDD" id="cd16917">
    <property type="entry name" value="HATPase_UhpB-NarQ-NarX-like"/>
    <property type="match status" value="1"/>
</dbReference>
<dbReference type="GO" id="GO:0000155">
    <property type="term" value="F:phosphorelay sensor kinase activity"/>
    <property type="evidence" value="ECO:0007669"/>
    <property type="project" value="InterPro"/>
</dbReference>
<dbReference type="GO" id="GO:0046983">
    <property type="term" value="F:protein dimerization activity"/>
    <property type="evidence" value="ECO:0007669"/>
    <property type="project" value="InterPro"/>
</dbReference>
<dbReference type="SUPFAM" id="SSF55874">
    <property type="entry name" value="ATPase domain of HSP90 chaperone/DNA topoisomerase II/histidine kinase"/>
    <property type="match status" value="1"/>
</dbReference>
<dbReference type="EMBL" id="CP045810">
    <property type="protein sequence ID" value="QHN38848.1"/>
    <property type="molecule type" value="Genomic_DNA"/>
</dbReference>
<keyword evidence="1" id="KW-0808">Transferase</keyword>
<evidence type="ECO:0000313" key="4">
    <source>
        <dbReference type="EMBL" id="QHN38848.1"/>
    </source>
</evidence>
<dbReference type="InterPro" id="IPR011712">
    <property type="entry name" value="Sig_transdc_His_kin_sub3_dim/P"/>
</dbReference>
<dbReference type="InterPro" id="IPR036890">
    <property type="entry name" value="HATPase_C_sf"/>
</dbReference>
<dbReference type="RefSeq" id="WP_005186466.1">
    <property type="nucleotide sequence ID" value="NZ_CP045804.1"/>
</dbReference>
<evidence type="ECO:0000256" key="2">
    <source>
        <dbReference type="ARBA" id="ARBA00022777"/>
    </source>
</evidence>
<evidence type="ECO:0000256" key="1">
    <source>
        <dbReference type="ARBA" id="ARBA00022679"/>
    </source>
</evidence>
<keyword evidence="3" id="KW-0902">Two-component regulatory system</keyword>
<name>A0A857KV83_9ACTN</name>
<evidence type="ECO:0000256" key="3">
    <source>
        <dbReference type="ARBA" id="ARBA00023012"/>
    </source>
</evidence>
<dbReference type="Gene3D" id="1.20.5.1930">
    <property type="match status" value="1"/>
</dbReference>
<dbReference type="AlphaFoldDB" id="A0A857KV83"/>
<dbReference type="PANTHER" id="PTHR24421:SF63">
    <property type="entry name" value="SENSOR HISTIDINE KINASE DESK"/>
    <property type="match status" value="1"/>
</dbReference>
<protein>
    <submittedName>
        <fullName evidence="4">Two-component sensor histidine kinase</fullName>
    </submittedName>
</protein>
<dbReference type="Gene3D" id="3.30.565.10">
    <property type="entry name" value="Histidine kinase-like ATPase, C-terminal domain"/>
    <property type="match status" value="1"/>
</dbReference>
<organism evidence="4">
    <name type="scientific">Gordonia amarae</name>
    <dbReference type="NCBI Taxonomy" id="36821"/>
    <lineage>
        <taxon>Bacteria</taxon>
        <taxon>Bacillati</taxon>
        <taxon>Actinomycetota</taxon>
        <taxon>Actinomycetes</taxon>
        <taxon>Mycobacteriales</taxon>
        <taxon>Gordoniaceae</taxon>
        <taxon>Gordonia</taxon>
    </lineage>
</organism>
<dbReference type="Pfam" id="PF07730">
    <property type="entry name" value="HisKA_3"/>
    <property type="match status" value="1"/>
</dbReference>
<dbReference type="GO" id="GO:0016020">
    <property type="term" value="C:membrane"/>
    <property type="evidence" value="ECO:0007669"/>
    <property type="project" value="InterPro"/>
</dbReference>
<keyword evidence="2 4" id="KW-0418">Kinase</keyword>
<proteinExistence type="predicted"/>
<dbReference type="PANTHER" id="PTHR24421">
    <property type="entry name" value="NITRATE/NITRITE SENSOR PROTEIN NARX-RELATED"/>
    <property type="match status" value="1"/>
</dbReference>
<accession>A0A857KV83</accession>
<gene>
    <name evidence="4" type="ORF">GII30_06370</name>
</gene>
<sequence>MTAGTTDNTDKSGKTGRWAPWRNLRWAFIAIWLVFLAYPMQSLAAADVSAAAKVLGFVLLVAFAVVYTITAVHALAGPPGHVREGLIALVSLTAITVALTPTIHENALGTGPFLMAVAAFTLPLAWAVGVIAVLLAATLLIPGWAGWGSDTNIAIIMTVVAFTMLGIRFLRAREVEREEAEEARRSLNERLAVVAERERLARDVHDILGHSLTVITVKSELAGKLLDRDPDRAREEMTDINTLARQALSEVRATVGQLRTPDMPTTLASAATALRAADIEAAIPDPDDVPDDVPDVFAWVLREAVTNVVRHSGATRCEITLTPTSITVHDNGSGLNDAIFGNGLGGLRERVASAGGHLTVESVTDGTTLKAEMNR</sequence>
<dbReference type="InterPro" id="IPR050482">
    <property type="entry name" value="Sensor_HK_TwoCompSys"/>
</dbReference>